<keyword evidence="2" id="KW-1185">Reference proteome</keyword>
<dbReference type="OMA" id="PIRTYRI"/>
<evidence type="ECO:0000313" key="1">
    <source>
        <dbReference type="EMBL" id="EQC39023.1"/>
    </source>
</evidence>
<dbReference type="InterPro" id="IPR019410">
    <property type="entry name" value="Methyltransf_16"/>
</dbReference>
<dbReference type="VEuPathDB" id="FungiDB:SDRG_03975"/>
<proteinExistence type="predicted"/>
<accession>T0S294</accession>
<organism evidence="1 2">
    <name type="scientific">Saprolegnia diclina (strain VS20)</name>
    <dbReference type="NCBI Taxonomy" id="1156394"/>
    <lineage>
        <taxon>Eukaryota</taxon>
        <taxon>Sar</taxon>
        <taxon>Stramenopiles</taxon>
        <taxon>Oomycota</taxon>
        <taxon>Saprolegniomycetes</taxon>
        <taxon>Saprolegniales</taxon>
        <taxon>Saprolegniaceae</taxon>
        <taxon>Saprolegnia</taxon>
    </lineage>
</organism>
<evidence type="ECO:0000313" key="2">
    <source>
        <dbReference type="Proteomes" id="UP000030762"/>
    </source>
</evidence>
<dbReference type="SUPFAM" id="SSF53335">
    <property type="entry name" value="S-adenosyl-L-methionine-dependent methyltransferases"/>
    <property type="match status" value="1"/>
</dbReference>
<dbReference type="STRING" id="1156394.T0S294"/>
<dbReference type="AlphaFoldDB" id="T0S294"/>
<dbReference type="OrthoDB" id="194386at2759"/>
<dbReference type="GeneID" id="19944702"/>
<dbReference type="RefSeq" id="XP_008607847.1">
    <property type="nucleotide sequence ID" value="XM_008609625.1"/>
</dbReference>
<dbReference type="PANTHER" id="PTHR14614:SF163">
    <property type="entry name" value="METHYLTRANSFERASE SMALL DOMAIN-CONTAINING PROTEIN"/>
    <property type="match status" value="1"/>
</dbReference>
<dbReference type="CDD" id="cd02440">
    <property type="entry name" value="AdoMet_MTases"/>
    <property type="match status" value="1"/>
</dbReference>
<protein>
    <recommendedName>
        <fullName evidence="3">FAM86 N-terminal domain-containing protein</fullName>
    </recommendedName>
</protein>
<name>T0S294_SAPDV</name>
<dbReference type="PANTHER" id="PTHR14614">
    <property type="entry name" value="HEPATOCELLULAR CARCINOMA-ASSOCIATED ANTIGEN"/>
    <property type="match status" value="1"/>
</dbReference>
<reference evidence="1 2" key="1">
    <citation type="submission" date="2012-04" db="EMBL/GenBank/DDBJ databases">
        <title>The Genome Sequence of Saprolegnia declina VS20.</title>
        <authorList>
            <consortium name="The Broad Institute Genome Sequencing Platform"/>
            <person name="Russ C."/>
            <person name="Nusbaum C."/>
            <person name="Tyler B."/>
            <person name="van West P."/>
            <person name="Dieguez-Uribeondo J."/>
            <person name="de Bruijn I."/>
            <person name="Tripathy S."/>
            <person name="Jiang R."/>
            <person name="Young S.K."/>
            <person name="Zeng Q."/>
            <person name="Gargeya S."/>
            <person name="Fitzgerald M."/>
            <person name="Haas B."/>
            <person name="Abouelleil A."/>
            <person name="Alvarado L."/>
            <person name="Arachchi H.M."/>
            <person name="Berlin A."/>
            <person name="Chapman S.B."/>
            <person name="Goldberg J."/>
            <person name="Griggs A."/>
            <person name="Gujja S."/>
            <person name="Hansen M."/>
            <person name="Howarth C."/>
            <person name="Imamovic A."/>
            <person name="Larimer J."/>
            <person name="McCowen C."/>
            <person name="Montmayeur A."/>
            <person name="Murphy C."/>
            <person name="Neiman D."/>
            <person name="Pearson M."/>
            <person name="Priest M."/>
            <person name="Roberts A."/>
            <person name="Saif S."/>
            <person name="Shea T."/>
            <person name="Sisk P."/>
            <person name="Sykes S."/>
            <person name="Wortman J."/>
            <person name="Nusbaum C."/>
            <person name="Birren B."/>
        </authorList>
    </citation>
    <scope>NUCLEOTIDE SEQUENCE [LARGE SCALE GENOMIC DNA]</scope>
    <source>
        <strain evidence="1 2">VS20</strain>
    </source>
</reference>
<dbReference type="Pfam" id="PF10294">
    <property type="entry name" value="Methyltransf_16"/>
    <property type="match status" value="1"/>
</dbReference>
<gene>
    <name evidence="1" type="ORF">SDRG_03975</name>
</gene>
<dbReference type="Proteomes" id="UP000030762">
    <property type="component" value="Unassembled WGS sequence"/>
</dbReference>
<sequence>MEHLLDLYREMEPVEVFMAALRASHEYLSIEFQDAVVAEIFRDPICDDFAPKQAYTYRIIKMYVHDAEMAGGDISDELMAELMARISNNKCFNSLDELHHVSYRLRQPNASRHDVITCRVATAHNEVGMKLWEAGFYLAEYGLAHPTAFANKRVIELGAGAGFTGLVLAANAAQPPGHVLVTDYAPVVLQNLRYNVELNAFRGMLAPCPVTTAALDWTNWTWDDCEMAFDVLIAGDCVYDVRSFPDLMRVLAAFLKRPRTTAIFASTIRNAATFQAFLDQLHAHAIDYTELPCDFPALFTYANRDSIRLTELRAATRQ</sequence>
<evidence type="ECO:0008006" key="3">
    <source>
        <dbReference type="Google" id="ProtNLM"/>
    </source>
</evidence>
<dbReference type="InterPro" id="IPR029063">
    <property type="entry name" value="SAM-dependent_MTases_sf"/>
</dbReference>
<dbReference type="Gene3D" id="3.40.50.150">
    <property type="entry name" value="Vaccinia Virus protein VP39"/>
    <property type="match status" value="1"/>
</dbReference>
<dbReference type="eggNOG" id="KOG2497">
    <property type="taxonomic scope" value="Eukaryota"/>
</dbReference>
<dbReference type="EMBL" id="JH767140">
    <property type="protein sequence ID" value="EQC39023.1"/>
    <property type="molecule type" value="Genomic_DNA"/>
</dbReference>
<dbReference type="InParanoid" id="T0S294"/>